<evidence type="ECO:0000256" key="10">
    <source>
        <dbReference type="ARBA" id="ARBA00037178"/>
    </source>
</evidence>
<keyword evidence="5" id="KW-0735">Signal-anchor</keyword>
<dbReference type="Pfam" id="PF03816">
    <property type="entry name" value="LytR_cpsA_psr"/>
    <property type="match status" value="1"/>
</dbReference>
<feature type="domain" description="Cell envelope-related transcriptional attenuator" evidence="13">
    <location>
        <begin position="41"/>
        <end position="187"/>
    </location>
</feature>
<evidence type="ECO:0000256" key="6">
    <source>
        <dbReference type="ARBA" id="ARBA00022989"/>
    </source>
</evidence>
<protein>
    <recommendedName>
        <fullName evidence="11">Regulatory protein MsrR</fullName>
    </recommendedName>
</protein>
<organism evidence="14 15">
    <name type="scientific">Piscibacillus salipiscarius</name>
    <dbReference type="NCBI Taxonomy" id="299480"/>
    <lineage>
        <taxon>Bacteria</taxon>
        <taxon>Bacillati</taxon>
        <taxon>Bacillota</taxon>
        <taxon>Bacilli</taxon>
        <taxon>Bacillales</taxon>
        <taxon>Bacillaceae</taxon>
        <taxon>Piscibacillus</taxon>
    </lineage>
</organism>
<evidence type="ECO:0000256" key="12">
    <source>
        <dbReference type="SAM" id="MobiDB-lite"/>
    </source>
</evidence>
<dbReference type="InterPro" id="IPR004474">
    <property type="entry name" value="LytR_CpsA_psr"/>
</dbReference>
<keyword evidence="3" id="KW-1003">Cell membrane</keyword>
<evidence type="ECO:0000256" key="4">
    <source>
        <dbReference type="ARBA" id="ARBA00022692"/>
    </source>
</evidence>
<dbReference type="EMBL" id="JBHUMZ010000024">
    <property type="protein sequence ID" value="MFD2639386.1"/>
    <property type="molecule type" value="Genomic_DNA"/>
</dbReference>
<keyword evidence="9" id="KW-0804">Transcription</keyword>
<sequence>MGENGGNSQFEKEFNGAEELEDDKINVLLLGSDLDSNGTSRTDTIMIGQYDVEHERAKLVSIMRDTYVQIPGHGYNKINAAFALGGPELLRKTIKHNFGIELNYYAIVNFKGFENIVDTIAPDGIEIDVEKRMRYSAKDVNIDLYPGIQTLNGEQLLDYARFRNDAESDFGRVRRQQQVMSALKEEVLSFTSLMKLPRAIGTLQPYIDTNMETSKVLSVASEFFLNTPNKIETMRIPLDDTWTDPTYSGVGTILKINLEENKAALNEFLTSQPRSEDYTQSEETDEETNTKTDQQNDDY</sequence>
<evidence type="ECO:0000256" key="5">
    <source>
        <dbReference type="ARBA" id="ARBA00022968"/>
    </source>
</evidence>
<evidence type="ECO:0000313" key="15">
    <source>
        <dbReference type="Proteomes" id="UP001597452"/>
    </source>
</evidence>
<keyword evidence="4" id="KW-0812">Transmembrane</keyword>
<dbReference type="NCBIfam" id="TIGR00350">
    <property type="entry name" value="lytR_cpsA_psr"/>
    <property type="match status" value="1"/>
</dbReference>
<dbReference type="Gene3D" id="3.40.630.190">
    <property type="entry name" value="LCP protein"/>
    <property type="match status" value="1"/>
</dbReference>
<dbReference type="RefSeq" id="WP_377329360.1">
    <property type="nucleotide sequence ID" value="NZ_JBHUMZ010000024.1"/>
</dbReference>
<feature type="region of interest" description="Disordered" evidence="12">
    <location>
        <begin position="269"/>
        <end position="299"/>
    </location>
</feature>
<keyword evidence="7" id="KW-0805">Transcription regulation</keyword>
<evidence type="ECO:0000256" key="8">
    <source>
        <dbReference type="ARBA" id="ARBA00023136"/>
    </source>
</evidence>
<evidence type="ECO:0000256" key="7">
    <source>
        <dbReference type="ARBA" id="ARBA00023015"/>
    </source>
</evidence>
<comment type="subcellular location">
    <subcellularLocation>
        <location evidence="1">Cell membrane</location>
        <topology evidence="1">Single-pass type II membrane protein</topology>
    </subcellularLocation>
</comment>
<reference evidence="15" key="1">
    <citation type="journal article" date="2019" name="Int. J. Syst. Evol. Microbiol.">
        <title>The Global Catalogue of Microorganisms (GCM) 10K type strain sequencing project: providing services to taxonomists for standard genome sequencing and annotation.</title>
        <authorList>
            <consortium name="The Broad Institute Genomics Platform"/>
            <consortium name="The Broad Institute Genome Sequencing Center for Infectious Disease"/>
            <person name="Wu L."/>
            <person name="Ma J."/>
        </authorList>
    </citation>
    <scope>NUCLEOTIDE SEQUENCE [LARGE SCALE GENOMIC DNA]</scope>
    <source>
        <strain evidence="15">TISTR 1571</strain>
    </source>
</reference>
<keyword evidence="6" id="KW-1133">Transmembrane helix</keyword>
<keyword evidence="15" id="KW-1185">Reference proteome</keyword>
<dbReference type="PANTHER" id="PTHR33392">
    <property type="entry name" value="POLYISOPRENYL-TEICHOIC ACID--PEPTIDOGLYCAN TEICHOIC ACID TRANSFERASE TAGU"/>
    <property type="match status" value="1"/>
</dbReference>
<comment type="function">
    <text evidence="10">Involved in SarA attenuation. Affects resistance to oxacillin and teicoplanin, as well as the synthesis of virulence factors.</text>
</comment>
<dbReference type="Proteomes" id="UP001597452">
    <property type="component" value="Unassembled WGS sequence"/>
</dbReference>
<evidence type="ECO:0000256" key="1">
    <source>
        <dbReference type="ARBA" id="ARBA00004401"/>
    </source>
</evidence>
<comment type="similarity">
    <text evidence="2">Belongs to the LytR/CpsA/Psr (LCP) family.</text>
</comment>
<evidence type="ECO:0000259" key="13">
    <source>
        <dbReference type="Pfam" id="PF03816"/>
    </source>
</evidence>
<name>A0ABW5QC43_9BACI</name>
<proteinExistence type="inferred from homology"/>
<dbReference type="InterPro" id="IPR050922">
    <property type="entry name" value="LytR/CpsA/Psr_CW_biosynth"/>
</dbReference>
<dbReference type="PANTHER" id="PTHR33392:SF8">
    <property type="entry name" value="REGULATORY PROTEIN MSRR"/>
    <property type="match status" value="1"/>
</dbReference>
<evidence type="ECO:0000256" key="11">
    <source>
        <dbReference type="ARBA" id="ARBA00040752"/>
    </source>
</evidence>
<evidence type="ECO:0000256" key="3">
    <source>
        <dbReference type="ARBA" id="ARBA00022475"/>
    </source>
</evidence>
<evidence type="ECO:0000256" key="2">
    <source>
        <dbReference type="ARBA" id="ARBA00006068"/>
    </source>
</evidence>
<comment type="caution">
    <text evidence="14">The sequence shown here is derived from an EMBL/GenBank/DDBJ whole genome shotgun (WGS) entry which is preliminary data.</text>
</comment>
<gene>
    <name evidence="14" type="ORF">ACFSW4_10950</name>
</gene>
<keyword evidence="8" id="KW-0472">Membrane</keyword>
<accession>A0ABW5QC43</accession>
<evidence type="ECO:0000313" key="14">
    <source>
        <dbReference type="EMBL" id="MFD2639386.1"/>
    </source>
</evidence>
<evidence type="ECO:0000256" key="9">
    <source>
        <dbReference type="ARBA" id="ARBA00023163"/>
    </source>
</evidence>